<dbReference type="EMBL" id="CP038797">
    <property type="protein sequence ID" value="QIV79592.1"/>
    <property type="molecule type" value="Genomic_DNA"/>
</dbReference>
<sequence>MNDDPQHYCGRHRHRDREADLNETAGLLEQLAVASLLSEAEDLTRGVRHLSIATGDPETDDDLTRINALTTAARADRTDARTTAIRGGSDYLTIRIEGAGAEAFVEDLAALAHRLNPGFWRINRSPHPT</sequence>
<dbReference type="AlphaFoldDB" id="A0A6H0RWE8"/>
<keyword evidence="2" id="KW-1185">Reference proteome</keyword>
<dbReference type="Proteomes" id="UP000501849">
    <property type="component" value="Plasmid unnamed1"/>
</dbReference>
<geneLocation type="plasmid" evidence="1 2">
    <name>unnamed1</name>
</geneLocation>
<dbReference type="KEGG" id="mfre:EXE63_00660"/>
<reference evidence="1 2" key="1">
    <citation type="submission" date="2019-04" db="EMBL/GenBank/DDBJ databases">
        <title>Draft, Whole-Genome Sequence of the Anthracene-degrading Mycobacterium frederiksbergense LB501T, Isolated from a Polycyclic Aromatic Hydrocarbon (PAH)-Contaminated Soil.</title>
        <authorList>
            <person name="Augelletti F."/>
        </authorList>
    </citation>
    <scope>NUCLEOTIDE SEQUENCE [LARGE SCALE GENOMIC DNA]</scope>
    <source>
        <strain evidence="1 2">LB 501T</strain>
        <plasmid evidence="1 2">unnamed1</plasmid>
    </source>
</reference>
<dbReference type="RefSeq" id="WP_168140377.1">
    <property type="nucleotide sequence ID" value="NZ_CP038797.1"/>
</dbReference>
<organism evidence="1 2">
    <name type="scientific">Mycolicibacterium frederiksbergense</name>
    <dbReference type="NCBI Taxonomy" id="117567"/>
    <lineage>
        <taxon>Bacteria</taxon>
        <taxon>Bacillati</taxon>
        <taxon>Actinomycetota</taxon>
        <taxon>Actinomycetes</taxon>
        <taxon>Mycobacteriales</taxon>
        <taxon>Mycobacteriaceae</taxon>
        <taxon>Mycolicibacterium</taxon>
    </lineage>
</organism>
<gene>
    <name evidence="1" type="ORF">EXE63_00660</name>
</gene>
<protein>
    <submittedName>
        <fullName evidence="1">Uncharacterized protein</fullName>
    </submittedName>
</protein>
<keyword evidence="1" id="KW-0614">Plasmid</keyword>
<evidence type="ECO:0000313" key="1">
    <source>
        <dbReference type="EMBL" id="QIV79592.1"/>
    </source>
</evidence>
<accession>A0A6H0RWE8</accession>
<name>A0A6H0RWE8_9MYCO</name>
<evidence type="ECO:0000313" key="2">
    <source>
        <dbReference type="Proteomes" id="UP000501849"/>
    </source>
</evidence>
<proteinExistence type="predicted"/>